<evidence type="ECO:0000313" key="3">
    <source>
        <dbReference type="Proteomes" id="UP000601435"/>
    </source>
</evidence>
<keyword evidence="1" id="KW-0175">Coiled coil</keyword>
<accession>A0A812YBY0</accession>
<evidence type="ECO:0000313" key="2">
    <source>
        <dbReference type="EMBL" id="CAE7774416.1"/>
    </source>
</evidence>
<sequence length="305" mass="33804">MSTDEANSWCRAMLLALVPPLLHARMGITRRGWFLPYMYGTVKAKCFGSGPDAGKHVCNKPGHSCLRRIVSYATWKARRSWRAAGRALSFIAQSVLLTDEVPSLKQARPFMAEGLERLQPCREVHVCDRCHGPCEGLQGIVADAGQFFEAVQVPDACEAADRVLNLAELDGHSSASRADRKTEAKQAEDRLMAEMQKMRAELARKTAEPSTPKRRSTRHPEVQWTPKIHAHLQSLCAFMCNGEKIHLVDASRVHGWEDIQEQLQAHSAPTLKKYLATKVPASEVPRTKPAIIAAIVALVSEAVRV</sequence>
<organism evidence="2 3">
    <name type="scientific">Symbiodinium necroappetens</name>
    <dbReference type="NCBI Taxonomy" id="1628268"/>
    <lineage>
        <taxon>Eukaryota</taxon>
        <taxon>Sar</taxon>
        <taxon>Alveolata</taxon>
        <taxon>Dinophyceae</taxon>
        <taxon>Suessiales</taxon>
        <taxon>Symbiodiniaceae</taxon>
        <taxon>Symbiodinium</taxon>
    </lineage>
</organism>
<keyword evidence="3" id="KW-1185">Reference proteome</keyword>
<comment type="caution">
    <text evidence="2">The sequence shown here is derived from an EMBL/GenBank/DDBJ whole genome shotgun (WGS) entry which is preliminary data.</text>
</comment>
<dbReference type="AlphaFoldDB" id="A0A812YBY0"/>
<name>A0A812YBY0_9DINO</name>
<dbReference type="OrthoDB" id="411608at2759"/>
<gene>
    <name evidence="2" type="ORF">SNEC2469_LOCUS22646</name>
</gene>
<reference evidence="2" key="1">
    <citation type="submission" date="2021-02" db="EMBL/GenBank/DDBJ databases">
        <authorList>
            <person name="Dougan E. K."/>
            <person name="Rhodes N."/>
            <person name="Thang M."/>
            <person name="Chan C."/>
        </authorList>
    </citation>
    <scope>NUCLEOTIDE SEQUENCE</scope>
</reference>
<protein>
    <submittedName>
        <fullName evidence="2">Uncharacterized protein</fullName>
    </submittedName>
</protein>
<evidence type="ECO:0000256" key="1">
    <source>
        <dbReference type="SAM" id="Coils"/>
    </source>
</evidence>
<dbReference type="EMBL" id="CAJNJA010041370">
    <property type="protein sequence ID" value="CAE7774416.1"/>
    <property type="molecule type" value="Genomic_DNA"/>
</dbReference>
<proteinExistence type="predicted"/>
<feature type="coiled-coil region" evidence="1">
    <location>
        <begin position="181"/>
        <end position="208"/>
    </location>
</feature>
<dbReference type="Proteomes" id="UP000601435">
    <property type="component" value="Unassembled WGS sequence"/>
</dbReference>